<accession>A0ABU9TV51</accession>
<proteinExistence type="inferred from homology"/>
<dbReference type="Pfam" id="PF12850">
    <property type="entry name" value="Metallophos_2"/>
    <property type="match status" value="1"/>
</dbReference>
<reference evidence="3 4" key="1">
    <citation type="submission" date="2024-03" db="EMBL/GenBank/DDBJ databases">
        <title>Community enrichment and isolation of bacterial strains for fucoidan degradation.</title>
        <authorList>
            <person name="Sichert A."/>
        </authorList>
    </citation>
    <scope>NUCLEOTIDE SEQUENCE [LARGE SCALE GENOMIC DNA]</scope>
    <source>
        <strain evidence="3 4">AS76</strain>
    </source>
</reference>
<dbReference type="PIRSF" id="PIRSF000883">
    <property type="entry name" value="Pesterase_MJ0912"/>
    <property type="match status" value="1"/>
</dbReference>
<gene>
    <name evidence="3" type="ORF">WNY58_14440</name>
</gene>
<comment type="caution">
    <text evidence="3">The sequence shown here is derived from an EMBL/GenBank/DDBJ whole genome shotgun (WGS) entry which is preliminary data.</text>
</comment>
<comment type="similarity">
    <text evidence="1">Belongs to the metallophosphoesterase superfamily. YfcE family.</text>
</comment>
<evidence type="ECO:0000313" key="4">
    <source>
        <dbReference type="Proteomes" id="UP001449225"/>
    </source>
</evidence>
<dbReference type="Gene3D" id="3.60.21.10">
    <property type="match status" value="1"/>
</dbReference>
<dbReference type="EMBL" id="JBBMRA010000016">
    <property type="protein sequence ID" value="MEM5537585.1"/>
    <property type="molecule type" value="Genomic_DNA"/>
</dbReference>
<name>A0ABU9TV51_9GAMM</name>
<dbReference type="CDD" id="cd00838">
    <property type="entry name" value="MPP_superfamily"/>
    <property type="match status" value="1"/>
</dbReference>
<dbReference type="InterPro" id="IPR011152">
    <property type="entry name" value="Pesterase_MJ0912"/>
</dbReference>
<evidence type="ECO:0000313" key="3">
    <source>
        <dbReference type="EMBL" id="MEM5537585.1"/>
    </source>
</evidence>
<dbReference type="InterPro" id="IPR029052">
    <property type="entry name" value="Metallo-depent_PP-like"/>
</dbReference>
<dbReference type="InterPro" id="IPR024654">
    <property type="entry name" value="Calcineurin-like_PHP_lpxH"/>
</dbReference>
<dbReference type="RefSeq" id="WP_342854880.1">
    <property type="nucleotide sequence ID" value="NZ_JBBMRA010000016.1"/>
</dbReference>
<sequence length="277" mass="30139">MDLGTLHSPVLIFGGPYSNLAATQAMQAEAARLGIPAQQVICTGDLVAYCAEPEATVQLIRDWGISVVMGNCEESLAQNAPDCGCGFDQGSACSLLSVEWYNFSNKRLPADDKQWMSTLPRRLTFSLNGQRFTVVHGSYERINEFVFASEDKALKVHQRQLAESDVLIGGHCGLPFGTALGTGYWLNSGVIGMPANDGTRDGWYMLLQPVDGQINVSWHRLAYDANHAAERMRQAMLSDAYANALMTGLWPSVDILPAAEQAQTGTRLEIAPLLMTP</sequence>
<evidence type="ECO:0000256" key="1">
    <source>
        <dbReference type="ARBA" id="ARBA00008950"/>
    </source>
</evidence>
<dbReference type="SUPFAM" id="SSF56300">
    <property type="entry name" value="Metallo-dependent phosphatases"/>
    <property type="match status" value="1"/>
</dbReference>
<feature type="domain" description="Calcineurin-like phosphoesterase" evidence="2">
    <location>
        <begin position="35"/>
        <end position="199"/>
    </location>
</feature>
<organism evidence="3 4">
    <name type="scientific">Neptuniibacter pectenicola</name>
    <dbReference type="NCBI Taxonomy" id="1806669"/>
    <lineage>
        <taxon>Bacteria</taxon>
        <taxon>Pseudomonadati</taxon>
        <taxon>Pseudomonadota</taxon>
        <taxon>Gammaproteobacteria</taxon>
        <taxon>Oceanospirillales</taxon>
        <taxon>Oceanospirillaceae</taxon>
        <taxon>Neptuniibacter</taxon>
    </lineage>
</organism>
<keyword evidence="4" id="KW-1185">Reference proteome</keyword>
<dbReference type="Proteomes" id="UP001449225">
    <property type="component" value="Unassembled WGS sequence"/>
</dbReference>
<protein>
    <submittedName>
        <fullName evidence="3">Metallophosphoesterase family protein</fullName>
    </submittedName>
</protein>
<evidence type="ECO:0000259" key="2">
    <source>
        <dbReference type="Pfam" id="PF12850"/>
    </source>
</evidence>